<feature type="region of interest" description="Disordered" evidence="1">
    <location>
        <begin position="475"/>
        <end position="537"/>
    </location>
</feature>
<dbReference type="Proteomes" id="UP001390339">
    <property type="component" value="Unassembled WGS sequence"/>
</dbReference>
<evidence type="ECO:0000256" key="1">
    <source>
        <dbReference type="SAM" id="MobiDB-lite"/>
    </source>
</evidence>
<feature type="compositionally biased region" description="Basic residues" evidence="1">
    <location>
        <begin position="475"/>
        <end position="485"/>
    </location>
</feature>
<evidence type="ECO:0000313" key="2">
    <source>
        <dbReference type="EMBL" id="KAK8862861.1"/>
    </source>
</evidence>
<dbReference type="EMBL" id="JAPCWZ010000005">
    <property type="protein sequence ID" value="KAK8862861.1"/>
    <property type="molecule type" value="Genomic_DNA"/>
</dbReference>
<comment type="caution">
    <text evidence="2">The sequence shown here is derived from an EMBL/GenBank/DDBJ whole genome shotgun (WGS) entry which is preliminary data.</text>
</comment>
<evidence type="ECO:0000313" key="3">
    <source>
        <dbReference type="Proteomes" id="UP001390339"/>
    </source>
</evidence>
<sequence>MPYLRAEAPAGTPDEETIEYLLGQRHTTLDILPPIFDCVRNIKLVVSTSLEDIQKLFAKIESSDIRELAKKFSADSNVSVLRDNTQEIVVEFSMASKRVRLMQCLDLDITQKTPFEKTQRCKKSKDRMRDLFSESKMSTEVQQFMVARLIWENGGGLRGAEKGQQTEIDTHHKDFKKDLGNLRSEVQERFWLHSSPVGREGIRDHAWNGDDQINHIITVWELVDADVFVLVDAERRIVFANLEAAAQLLFGPDILRELNRAIDMFSFFAPIRAPEAKRHVVDRYIRRTYPDLDPSAATLDKLVNTKMGVAHYGYWSVPADPKGKCLFRSNDCFFGGTRINHLPRLVFPHLCDSVFTKATEIIRLLVKNLDPNHHERGKTICENIPRGEHIKTADDDFLSLFVLGINAYTQRHRDPSDVHGGFSGLFSFGQYTGIKVPYAPGACAIVRGDKMDHLVADYSGQRYFIIGTNHENVKRHARHHKRNLRPKGSPSPAQHQEGEEKEEESDSEDEYPVNFPLETPCVNDGADSDDSDDPAWTNWELHEACALDSSDSNSSYT</sequence>
<reference evidence="2 3" key="1">
    <citation type="journal article" date="2024" name="IMA Fungus">
        <title>Apiospora arundinis, a panoply of carbohydrate-active enzymes and secondary metabolites.</title>
        <authorList>
            <person name="Sorensen T."/>
            <person name="Petersen C."/>
            <person name="Muurmann A.T."/>
            <person name="Christiansen J.V."/>
            <person name="Brundto M.L."/>
            <person name="Overgaard C.K."/>
            <person name="Boysen A.T."/>
            <person name="Wollenberg R.D."/>
            <person name="Larsen T.O."/>
            <person name="Sorensen J.L."/>
            <person name="Nielsen K.L."/>
            <person name="Sondergaard T.E."/>
        </authorList>
    </citation>
    <scope>NUCLEOTIDE SEQUENCE [LARGE SCALE GENOMIC DNA]</scope>
    <source>
        <strain evidence="2 3">AAU 773</strain>
    </source>
</reference>
<name>A0ABR2IH18_9PEZI</name>
<organism evidence="2 3">
    <name type="scientific">Apiospora arundinis</name>
    <dbReference type="NCBI Taxonomy" id="335852"/>
    <lineage>
        <taxon>Eukaryota</taxon>
        <taxon>Fungi</taxon>
        <taxon>Dikarya</taxon>
        <taxon>Ascomycota</taxon>
        <taxon>Pezizomycotina</taxon>
        <taxon>Sordariomycetes</taxon>
        <taxon>Xylariomycetidae</taxon>
        <taxon>Amphisphaeriales</taxon>
        <taxon>Apiosporaceae</taxon>
        <taxon>Apiospora</taxon>
    </lineage>
</organism>
<dbReference type="Gene3D" id="3.60.130.30">
    <property type="match status" value="1"/>
</dbReference>
<accession>A0ABR2IH18</accession>
<protein>
    <submittedName>
        <fullName evidence="2">Uncharacterized protein</fullName>
    </submittedName>
</protein>
<feature type="compositionally biased region" description="Acidic residues" evidence="1">
    <location>
        <begin position="499"/>
        <end position="511"/>
    </location>
</feature>
<gene>
    <name evidence="2" type="ORF">PGQ11_009096</name>
</gene>
<proteinExistence type="predicted"/>
<keyword evidence="3" id="KW-1185">Reference proteome</keyword>